<evidence type="ECO:0000313" key="4">
    <source>
        <dbReference type="EMBL" id="STH73919.1"/>
    </source>
</evidence>
<dbReference type="EMBL" id="UARS01000016">
    <property type="protein sequence ID" value="SPW57626.1"/>
    <property type="molecule type" value="Genomic_DNA"/>
</dbReference>
<name>A0A2X1MFF6_ECOLX</name>
<dbReference type="AlphaFoldDB" id="A0A2X1MFF6"/>
<dbReference type="GO" id="GO:0004364">
    <property type="term" value="F:glutathione transferase activity"/>
    <property type="evidence" value="ECO:0007669"/>
    <property type="project" value="UniProtKB-EC"/>
</dbReference>
<dbReference type="InterPro" id="IPR004046">
    <property type="entry name" value="GST_C"/>
</dbReference>
<dbReference type="Pfam" id="PF00043">
    <property type="entry name" value="GST_C"/>
    <property type="match status" value="1"/>
</dbReference>
<dbReference type="Proteomes" id="UP000254428">
    <property type="component" value="Unassembled WGS sequence"/>
</dbReference>
<evidence type="ECO:0000313" key="2">
    <source>
        <dbReference type="EMBL" id="BBU83679.1"/>
    </source>
</evidence>
<reference evidence="5 6" key="1">
    <citation type="submission" date="2018-06" db="EMBL/GenBank/DDBJ databases">
        <authorList>
            <consortium name="Pathogen Informatics"/>
            <person name="Doyle S."/>
        </authorList>
    </citation>
    <scope>NUCLEOTIDE SEQUENCE [LARGE SCALE GENOMIC DNA]</scope>
    <source>
        <strain evidence="3 5">NCTC11126</strain>
        <strain evidence="4 6">NCTC11341</strain>
    </source>
</reference>
<feature type="domain" description="GST C-terminal" evidence="1">
    <location>
        <begin position="1"/>
        <end position="66"/>
    </location>
</feature>
<dbReference type="PANTHER" id="PTHR44051:SF8">
    <property type="entry name" value="GLUTATHIONE S-TRANSFERASE GSTA"/>
    <property type="match status" value="1"/>
</dbReference>
<proteinExistence type="predicted"/>
<dbReference type="EC" id="2.5.1.18" evidence="3"/>
<dbReference type="Proteomes" id="UP000250561">
    <property type="component" value="Unassembled WGS sequence"/>
</dbReference>
<evidence type="ECO:0000313" key="5">
    <source>
        <dbReference type="Proteomes" id="UP000250561"/>
    </source>
</evidence>
<evidence type="ECO:0000313" key="3">
    <source>
        <dbReference type="EMBL" id="SPW57626.1"/>
    </source>
</evidence>
<sequence length="66" mass="7611">MNEALKDEHWICGQRFTIADAYLFTVLRWAYAVKLNLEGLEHIAAFMQRMAERPEVQDALSAEGLK</sequence>
<accession>A0A2X1MFF6</accession>
<keyword evidence="3" id="KW-0808">Transferase</keyword>
<dbReference type="PROSITE" id="PS50405">
    <property type="entry name" value="GST_CTER"/>
    <property type="match status" value="1"/>
</dbReference>
<dbReference type="PANTHER" id="PTHR44051">
    <property type="entry name" value="GLUTATHIONE S-TRANSFERASE-RELATED"/>
    <property type="match status" value="1"/>
</dbReference>
<protein>
    <submittedName>
        <fullName evidence="3">Glutathione S-transferase</fullName>
        <ecNumber evidence="3">2.5.1.18</ecNumber>
    </submittedName>
</protein>
<evidence type="ECO:0000259" key="1">
    <source>
        <dbReference type="PROSITE" id="PS50405"/>
    </source>
</evidence>
<dbReference type="Proteomes" id="UP000467488">
    <property type="component" value="Chromosome"/>
</dbReference>
<evidence type="ECO:0000313" key="7">
    <source>
        <dbReference type="Proteomes" id="UP000467488"/>
    </source>
</evidence>
<dbReference type="InterPro" id="IPR010987">
    <property type="entry name" value="Glutathione-S-Trfase_C-like"/>
</dbReference>
<dbReference type="SUPFAM" id="SSF47616">
    <property type="entry name" value="GST C-terminal domain-like"/>
    <property type="match status" value="1"/>
</dbReference>
<gene>
    <name evidence="3" type="primary">gst_1</name>
    <name evidence="4" type="synonym">gst_2</name>
    <name evidence="2" type="ORF">EIMP300_50790</name>
    <name evidence="3" type="ORF">NCTC11126_05605</name>
    <name evidence="4" type="ORF">NCTC11341_05639</name>
</gene>
<evidence type="ECO:0000313" key="6">
    <source>
        <dbReference type="Proteomes" id="UP000254428"/>
    </source>
</evidence>
<dbReference type="Gene3D" id="1.20.1050.10">
    <property type="match status" value="1"/>
</dbReference>
<dbReference type="EMBL" id="AP022360">
    <property type="protein sequence ID" value="BBU83679.1"/>
    <property type="molecule type" value="Genomic_DNA"/>
</dbReference>
<dbReference type="InterPro" id="IPR036282">
    <property type="entry name" value="Glutathione-S-Trfase_C_sf"/>
</dbReference>
<dbReference type="EMBL" id="UGBT01000002">
    <property type="protein sequence ID" value="STH73919.1"/>
    <property type="molecule type" value="Genomic_DNA"/>
</dbReference>
<reference evidence="2 7" key="2">
    <citation type="submission" date="2020-01" db="EMBL/GenBank/DDBJ databases">
        <title>Dynamics of blaIMP-6 dissemination in carbapenem resistant Enterobacteriacea isolated from regional surveillance in Osaka, Japan.</title>
        <authorList>
            <person name="Abe R."/>
            <person name="Akeda Y."/>
            <person name="Sugawara Y."/>
            <person name="Yamamoto N."/>
            <person name="Tomono K."/>
            <person name="Takeuchi D."/>
            <person name="Kawahara R."/>
            <person name="Hamada S."/>
        </authorList>
    </citation>
    <scope>NUCLEOTIDE SEQUENCE [LARGE SCALE GENOMIC DNA]</scope>
    <source>
        <strain evidence="2 7">E300</strain>
    </source>
</reference>
<organism evidence="3 5">
    <name type="scientific">Escherichia coli</name>
    <dbReference type="NCBI Taxonomy" id="562"/>
    <lineage>
        <taxon>Bacteria</taxon>
        <taxon>Pseudomonadati</taxon>
        <taxon>Pseudomonadota</taxon>
        <taxon>Gammaproteobacteria</taxon>
        <taxon>Enterobacterales</taxon>
        <taxon>Enterobacteriaceae</taxon>
        <taxon>Escherichia</taxon>
    </lineage>
</organism>